<dbReference type="EMBL" id="MN740657">
    <property type="protein sequence ID" value="QHU06569.1"/>
    <property type="molecule type" value="Genomic_DNA"/>
</dbReference>
<keyword evidence="1" id="KW-1133">Transmembrane helix</keyword>
<accession>A0A6C0JLU4</accession>
<keyword evidence="1" id="KW-0812">Transmembrane</keyword>
<evidence type="ECO:0000313" key="2">
    <source>
        <dbReference type="EMBL" id="QHU06569.1"/>
    </source>
</evidence>
<dbReference type="AlphaFoldDB" id="A0A6C0JLU4"/>
<feature type="transmembrane region" description="Helical" evidence="1">
    <location>
        <begin position="58"/>
        <end position="83"/>
    </location>
</feature>
<proteinExistence type="predicted"/>
<name>A0A6C0JLU4_9ZZZZ</name>
<evidence type="ECO:0000256" key="1">
    <source>
        <dbReference type="SAM" id="Phobius"/>
    </source>
</evidence>
<keyword evidence="1" id="KW-0472">Membrane</keyword>
<protein>
    <submittedName>
        <fullName evidence="2">Uncharacterized protein</fullName>
    </submittedName>
</protein>
<reference evidence="2" key="1">
    <citation type="journal article" date="2020" name="Nature">
        <title>Giant virus diversity and host interactions through global metagenomics.</title>
        <authorList>
            <person name="Schulz F."/>
            <person name="Roux S."/>
            <person name="Paez-Espino D."/>
            <person name="Jungbluth S."/>
            <person name="Walsh D.A."/>
            <person name="Denef V.J."/>
            <person name="McMahon K.D."/>
            <person name="Konstantinidis K.T."/>
            <person name="Eloe-Fadrosh E.A."/>
            <person name="Kyrpides N.C."/>
            <person name="Woyke T."/>
        </authorList>
    </citation>
    <scope>NUCLEOTIDE SEQUENCE</scope>
    <source>
        <strain evidence="2">GVMAG-S-1035315-10</strain>
    </source>
</reference>
<sequence>MRFINGLCPPALLYLLYVTIHTGLDLSLGHFGTALVKTVMGIAGVVILDALCSVDLGIVSWAIVATPFLMVAVASSISLGLGIDRATARLMSEGFNQPLSGDNKMKNDTALPVLKDIASPISTASMY</sequence>
<organism evidence="2">
    <name type="scientific">viral metagenome</name>
    <dbReference type="NCBI Taxonomy" id="1070528"/>
    <lineage>
        <taxon>unclassified sequences</taxon>
        <taxon>metagenomes</taxon>
        <taxon>organismal metagenomes</taxon>
    </lineage>
</organism>